<sequence length="210" mass="22343">MDLARPDLAPRSVSFGPLTIAYDARVLTPRPWTVLQAEWARELLTEAPPGPVLELCSGAGQIGLLAVHGTGRRLVCVDVDPVACGYAAANARAAGRGDLVEVRQVALDGLPREEVYPLIVADPPWVRTDQTGCFPADPVLAIDGGVDGLRVARECVAAVDRHLHADGSALLQLGSVEEARRLRDELPPTLELVDVRAEAGCGLVLLLERP</sequence>
<evidence type="ECO:0000313" key="3">
    <source>
        <dbReference type="Proteomes" id="UP000562045"/>
    </source>
</evidence>
<keyword evidence="2" id="KW-0489">Methyltransferase</keyword>
<dbReference type="GO" id="GO:0032259">
    <property type="term" value="P:methylation"/>
    <property type="evidence" value="ECO:0007669"/>
    <property type="project" value="UniProtKB-KW"/>
</dbReference>
<dbReference type="EMBL" id="JACBZM010000001">
    <property type="protein sequence ID" value="NYI43382.1"/>
    <property type="molecule type" value="Genomic_DNA"/>
</dbReference>
<dbReference type="PANTHER" id="PTHR47806:SF1">
    <property type="entry name" value="RIBOSOMAL PROTEIN UL3 GLUTAMINE METHYLTRANSFERASE"/>
    <property type="match status" value="1"/>
</dbReference>
<dbReference type="PROSITE" id="PS00092">
    <property type="entry name" value="N6_MTASE"/>
    <property type="match status" value="1"/>
</dbReference>
<dbReference type="PANTHER" id="PTHR47806">
    <property type="entry name" value="50S RIBOSOMAL PROTEIN L3 GLUTAMINE METHYLTRANSFERASE"/>
    <property type="match status" value="1"/>
</dbReference>
<dbReference type="GO" id="GO:0102559">
    <property type="term" value="F:peptide chain release factor N(5)-glutamine methyltransferase activity"/>
    <property type="evidence" value="ECO:0007669"/>
    <property type="project" value="UniProtKB-EC"/>
</dbReference>
<dbReference type="InterPro" id="IPR017127">
    <property type="entry name" value="Ribosome_uL3_MTase"/>
</dbReference>
<dbReference type="GO" id="GO:0003676">
    <property type="term" value="F:nucleic acid binding"/>
    <property type="evidence" value="ECO:0007669"/>
    <property type="project" value="InterPro"/>
</dbReference>
<dbReference type="EC" id="2.1.1.297" evidence="2"/>
<proteinExistence type="predicted"/>
<dbReference type="SUPFAM" id="SSF53335">
    <property type="entry name" value="S-adenosyl-L-methionine-dependent methyltransferases"/>
    <property type="match status" value="1"/>
</dbReference>
<accession>A0A7Z0CM08</accession>
<protein>
    <submittedName>
        <fullName evidence="2">Release factor glutamine methyltransferase/ribosomal protein L3 glutamine methyltransferase</fullName>
        <ecNumber evidence="2">2.1.1.297</ecNumber>
        <ecNumber evidence="2">2.1.1.298</ecNumber>
    </submittedName>
</protein>
<dbReference type="Pfam" id="PF01170">
    <property type="entry name" value="UPF0020"/>
    <property type="match status" value="1"/>
</dbReference>
<gene>
    <name evidence="2" type="ORF">BJ993_000462</name>
</gene>
<dbReference type="InterPro" id="IPR029063">
    <property type="entry name" value="SAM-dependent_MTases_sf"/>
</dbReference>
<keyword evidence="2" id="KW-0689">Ribosomal protein</keyword>
<reference evidence="2 3" key="1">
    <citation type="submission" date="2020-07" db="EMBL/GenBank/DDBJ databases">
        <title>Sequencing the genomes of 1000 actinobacteria strains.</title>
        <authorList>
            <person name="Klenk H.-P."/>
        </authorList>
    </citation>
    <scope>NUCLEOTIDE SEQUENCE [LARGE SCALE GENOMIC DNA]</scope>
    <source>
        <strain evidence="2 3">DSM 15131</strain>
    </source>
</reference>
<keyword evidence="2" id="KW-0687">Ribonucleoprotein</keyword>
<comment type="caution">
    <text evidence="2">The sequence shown here is derived from an EMBL/GenBank/DDBJ whole genome shotgun (WGS) entry which is preliminary data.</text>
</comment>
<dbReference type="InterPro" id="IPR000241">
    <property type="entry name" value="RlmKL-like_Mtase"/>
</dbReference>
<dbReference type="InterPro" id="IPR002052">
    <property type="entry name" value="DNA_methylase_N6_adenine_CS"/>
</dbReference>
<dbReference type="GO" id="GO:0005840">
    <property type="term" value="C:ribosome"/>
    <property type="evidence" value="ECO:0007669"/>
    <property type="project" value="UniProtKB-KW"/>
</dbReference>
<keyword evidence="2" id="KW-0808">Transferase</keyword>
<organism evidence="2 3">
    <name type="scientific">Nocardioides aromaticivorans</name>
    <dbReference type="NCBI Taxonomy" id="200618"/>
    <lineage>
        <taxon>Bacteria</taxon>
        <taxon>Bacillati</taxon>
        <taxon>Actinomycetota</taxon>
        <taxon>Actinomycetes</taxon>
        <taxon>Propionibacteriales</taxon>
        <taxon>Nocardioidaceae</taxon>
        <taxon>Nocardioides</taxon>
    </lineage>
</organism>
<dbReference type="Gene3D" id="3.40.50.150">
    <property type="entry name" value="Vaccinia Virus protein VP39"/>
    <property type="match status" value="1"/>
</dbReference>
<dbReference type="EC" id="2.1.1.298" evidence="2"/>
<evidence type="ECO:0000259" key="1">
    <source>
        <dbReference type="Pfam" id="PF01170"/>
    </source>
</evidence>
<dbReference type="AlphaFoldDB" id="A0A7Z0CM08"/>
<feature type="domain" description="Ribosomal RNA large subunit methyltransferase K/L-like methyltransferase" evidence="1">
    <location>
        <begin position="73"/>
        <end position="126"/>
    </location>
</feature>
<dbReference type="Proteomes" id="UP000562045">
    <property type="component" value="Unassembled WGS sequence"/>
</dbReference>
<evidence type="ECO:0000313" key="2">
    <source>
        <dbReference type="EMBL" id="NYI43382.1"/>
    </source>
</evidence>
<dbReference type="RefSeq" id="WP_179647581.1">
    <property type="nucleotide sequence ID" value="NZ_JACBZM010000001.1"/>
</dbReference>
<dbReference type="GO" id="GO:0005829">
    <property type="term" value="C:cytosol"/>
    <property type="evidence" value="ECO:0007669"/>
    <property type="project" value="TreeGrafter"/>
</dbReference>
<name>A0A7Z0CM08_9ACTN</name>